<organism evidence="1 2">
    <name type="scientific">Coraliomargarita sinensis</name>
    <dbReference type="NCBI Taxonomy" id="2174842"/>
    <lineage>
        <taxon>Bacteria</taxon>
        <taxon>Pseudomonadati</taxon>
        <taxon>Verrucomicrobiota</taxon>
        <taxon>Opitutia</taxon>
        <taxon>Puniceicoccales</taxon>
        <taxon>Coraliomargaritaceae</taxon>
        <taxon>Coraliomargarita</taxon>
    </lineage>
</organism>
<keyword evidence="2" id="KW-1185">Reference proteome</keyword>
<dbReference type="AlphaFoldDB" id="A0A317ZLB6"/>
<name>A0A317ZLB6_9BACT</name>
<dbReference type="InParanoid" id="A0A317ZLB6"/>
<sequence length="115" mass="12804">MKLIEVRESEMKIGRDMTPHCEVAKIIHLSAHKYAIAFNTDIAVPAIGFESEAFTKFVKNPPSPIVDIKAHEHICLCCDCVSEEIVLTISTKEGNKYQISESAELTMLINISIVD</sequence>
<dbReference type="EMBL" id="QHJQ01000003">
    <property type="protein sequence ID" value="PXA04619.1"/>
    <property type="molecule type" value="Genomic_DNA"/>
</dbReference>
<gene>
    <name evidence="1" type="ORF">DDZ13_05450</name>
</gene>
<evidence type="ECO:0000313" key="1">
    <source>
        <dbReference type="EMBL" id="PXA04619.1"/>
    </source>
</evidence>
<proteinExistence type="predicted"/>
<comment type="caution">
    <text evidence="1">The sequence shown here is derived from an EMBL/GenBank/DDBJ whole genome shotgun (WGS) entry which is preliminary data.</text>
</comment>
<protein>
    <submittedName>
        <fullName evidence="1">Uncharacterized protein</fullName>
    </submittedName>
</protein>
<reference evidence="1 2" key="1">
    <citation type="submission" date="2018-05" db="EMBL/GenBank/DDBJ databases">
        <title>Coraliomargarita sinensis sp. nov., isolated from a marine solar saltern.</title>
        <authorList>
            <person name="Zhou L.Y."/>
        </authorList>
    </citation>
    <scope>NUCLEOTIDE SEQUENCE [LARGE SCALE GENOMIC DNA]</scope>
    <source>
        <strain evidence="1 2">WN38</strain>
    </source>
</reference>
<evidence type="ECO:0000313" key="2">
    <source>
        <dbReference type="Proteomes" id="UP000247099"/>
    </source>
</evidence>
<dbReference type="Proteomes" id="UP000247099">
    <property type="component" value="Unassembled WGS sequence"/>
</dbReference>
<dbReference type="RefSeq" id="WP_110130424.1">
    <property type="nucleotide sequence ID" value="NZ_QHJQ01000003.1"/>
</dbReference>
<accession>A0A317ZLB6</accession>